<organism evidence="4 5">
    <name type="scientific">Seiridium unicorne</name>
    <dbReference type="NCBI Taxonomy" id="138068"/>
    <lineage>
        <taxon>Eukaryota</taxon>
        <taxon>Fungi</taxon>
        <taxon>Dikarya</taxon>
        <taxon>Ascomycota</taxon>
        <taxon>Pezizomycotina</taxon>
        <taxon>Sordariomycetes</taxon>
        <taxon>Xylariomycetidae</taxon>
        <taxon>Amphisphaeriales</taxon>
        <taxon>Sporocadaceae</taxon>
        <taxon>Seiridium</taxon>
    </lineage>
</organism>
<evidence type="ECO:0000259" key="3">
    <source>
        <dbReference type="Pfam" id="PF20163"/>
    </source>
</evidence>
<keyword evidence="2" id="KW-0812">Transmembrane</keyword>
<keyword evidence="2" id="KW-0472">Membrane</keyword>
<evidence type="ECO:0000313" key="4">
    <source>
        <dbReference type="EMBL" id="KAK9413769.1"/>
    </source>
</evidence>
<gene>
    <name evidence="4" type="ORF">SUNI508_11712</name>
</gene>
<keyword evidence="5" id="KW-1185">Reference proteome</keyword>
<feature type="transmembrane region" description="Helical" evidence="2">
    <location>
        <begin position="62"/>
        <end position="83"/>
    </location>
</feature>
<dbReference type="Pfam" id="PF20163">
    <property type="entry name" value="DUF6536"/>
    <property type="match status" value="1"/>
</dbReference>
<feature type="region of interest" description="Disordered" evidence="1">
    <location>
        <begin position="1"/>
        <end position="30"/>
    </location>
</feature>
<sequence>MSRWESVPLADPSGRSWDERPGPDISSRGPTLSMRKWKSSSFSRVNTLKYQLLDHWRGWRTGIAFCIVLSTGVLALNVVLATISHFNETRSLSGLPVKDGLSTLYQGDCETTKTISLITHFVINIISTVLLGASNYCMQILASPTRDEIDAAHSRQRWLRVGVPNFQNLTHVDWKRAVLCVLLGLSSLPLHLLWNSAVVQTVSSNDFFVGGVTTDFLAGANATADSPQLVRDWFQGEPGDFNSTWFTAVRGPNVIHLTASECINAYGTPMVQTYSNVAIVFNVENSTNSLLFAGTHLTGADEDEVRGTTGLGDNWVCGLPAPSSPTCEYSNLAKHNASYWTPLSSAADWKNLSSNSYLNEIARSNISVSHCLAQVTDSPCRIGTTSSILYVVVAANALKVFCFISTWILISHRPRHEGEERIVTNGDLIASYLRRPDMRFAGRCLASARRIRNPNMSKNHGDSAVGFWDLDTPLVLPWPGGQNQRQHKTTAEAKARAEVQMQDQAAFTLFRCGKQRPKARTKKTAPRWHTGPSGMTWLIYFLPSALCIIALLILYFNFELQNDLFLGFGQPSTQTTVSLGPGSGPGKSLGVIKSTLIANAPQLIASYIYVACNSVLTSMLAHHEVSSYAVRKRGLRVSFPKRNTAQRATYFLQVPWKIALPLMTTSTVLHWCMSQSLFLLRVAVHSPQGDEDTTKLISTVGYSSSPILASLAILAAFVLGVCALSWFKRYEGAERMPLVASCSASLAAATCPGLPYPELQAVDGKGGDRVEKPMGLTLARYLYDEDTAYSPPFLGFQELSVGFEVAVAEQPLTWGAVPSRNDTLTEDQVGHAMFSAGTVEPLEIGRSYA</sequence>
<comment type="caution">
    <text evidence="4">The sequence shown here is derived from an EMBL/GenBank/DDBJ whole genome shotgun (WGS) entry which is preliminary data.</text>
</comment>
<feature type="domain" description="DUF6536" evidence="3">
    <location>
        <begin position="59"/>
        <end position="217"/>
    </location>
</feature>
<dbReference type="Proteomes" id="UP001408356">
    <property type="component" value="Unassembled WGS sequence"/>
</dbReference>
<dbReference type="InterPro" id="IPR046623">
    <property type="entry name" value="DUF6536"/>
</dbReference>
<dbReference type="PANTHER" id="PTHR35395">
    <property type="entry name" value="DUF6536 DOMAIN-CONTAINING PROTEIN"/>
    <property type="match status" value="1"/>
</dbReference>
<dbReference type="PANTHER" id="PTHR35395:SF1">
    <property type="entry name" value="DUF6536 DOMAIN-CONTAINING PROTEIN"/>
    <property type="match status" value="1"/>
</dbReference>
<dbReference type="EMBL" id="JARVKF010000435">
    <property type="protein sequence ID" value="KAK9413769.1"/>
    <property type="molecule type" value="Genomic_DNA"/>
</dbReference>
<name>A0ABR2UH01_9PEZI</name>
<feature type="transmembrane region" description="Helical" evidence="2">
    <location>
        <begin position="388"/>
        <end position="410"/>
    </location>
</feature>
<feature type="transmembrane region" description="Helical" evidence="2">
    <location>
        <begin position="707"/>
        <end position="727"/>
    </location>
</feature>
<protein>
    <recommendedName>
        <fullName evidence="3">DUF6536 domain-containing protein</fullName>
    </recommendedName>
</protein>
<keyword evidence="2" id="KW-1133">Transmembrane helix</keyword>
<reference evidence="4 5" key="1">
    <citation type="journal article" date="2024" name="J. Plant Pathol.">
        <title>Sequence and assembly of the genome of Seiridium unicorne, isolate CBS 538.82, causal agent of cypress canker disease.</title>
        <authorList>
            <person name="Scali E."/>
            <person name="Rocca G.D."/>
            <person name="Danti R."/>
            <person name="Garbelotto M."/>
            <person name="Barberini S."/>
            <person name="Baroncelli R."/>
            <person name="Emiliani G."/>
        </authorList>
    </citation>
    <scope>NUCLEOTIDE SEQUENCE [LARGE SCALE GENOMIC DNA]</scope>
    <source>
        <strain evidence="4 5">BM-138-508</strain>
    </source>
</reference>
<evidence type="ECO:0000256" key="1">
    <source>
        <dbReference type="SAM" id="MobiDB-lite"/>
    </source>
</evidence>
<evidence type="ECO:0000256" key="2">
    <source>
        <dbReference type="SAM" id="Phobius"/>
    </source>
</evidence>
<evidence type="ECO:0000313" key="5">
    <source>
        <dbReference type="Proteomes" id="UP001408356"/>
    </source>
</evidence>
<feature type="transmembrane region" description="Helical" evidence="2">
    <location>
        <begin position="537"/>
        <end position="558"/>
    </location>
</feature>
<accession>A0ABR2UH01</accession>
<proteinExistence type="predicted"/>